<accession>A0A0S3PMU7</accession>
<proteinExistence type="predicted"/>
<evidence type="ECO:0000259" key="2">
    <source>
        <dbReference type="Pfam" id="PF01695"/>
    </source>
</evidence>
<evidence type="ECO:0000313" key="3">
    <source>
        <dbReference type="EMBL" id="BAT57056.1"/>
    </source>
</evidence>
<evidence type="ECO:0000256" key="1">
    <source>
        <dbReference type="SAM" id="MobiDB-lite"/>
    </source>
</evidence>
<dbReference type="InterPro" id="IPR002611">
    <property type="entry name" value="IstB_ATP-bd"/>
</dbReference>
<reference evidence="3" key="1">
    <citation type="journal article" date="2015" name="Virulence">
        <title>Characterization of unstable pEntYN10 from enterotoxigenic Escherichia coli (ETEC) O169:H41.</title>
        <authorList>
            <person name="Ban E."/>
            <person name="Yoshida Y."/>
            <person name="Wakushima M."/>
            <person name="Wajima T."/>
            <person name="Hamabata T."/>
            <person name="Ichikawa N."/>
            <person name="Abe H."/>
            <person name="Horiguchi Y."/>
            <person name="Hara-Kudo Y."/>
            <person name="Kage-Nakadai E."/>
            <person name="Yamamoto T."/>
            <person name="Wada T."/>
            <person name="Nishikawa Y."/>
        </authorList>
    </citation>
    <scope>NUCLEOTIDE SEQUENCE</scope>
    <source>
        <strain evidence="3">O169:H41</strain>
        <plasmid evidence="3">pEntYN10</plasmid>
    </source>
</reference>
<protein>
    <submittedName>
        <fullName evidence="3">IS21 ORF2</fullName>
    </submittedName>
</protein>
<geneLocation type="plasmid" evidence="3">
    <name>pEntYN10</name>
</geneLocation>
<organism evidence="3">
    <name type="scientific">Escherichia coli O169:H41</name>
    <dbReference type="NCBI Taxonomy" id="1446701"/>
    <lineage>
        <taxon>Bacteria</taxon>
        <taxon>Pseudomonadati</taxon>
        <taxon>Pseudomonadota</taxon>
        <taxon>Gammaproteobacteria</taxon>
        <taxon>Enterobacterales</taxon>
        <taxon>Enterobacteriaceae</taxon>
        <taxon>Escherichia</taxon>
    </lineage>
</organism>
<dbReference type="GO" id="GO:0005524">
    <property type="term" value="F:ATP binding"/>
    <property type="evidence" value="ECO:0007669"/>
    <property type="project" value="InterPro"/>
</dbReference>
<name>A0A0S3PMU7_ECOLX</name>
<feature type="region of interest" description="Disordered" evidence="1">
    <location>
        <begin position="35"/>
        <end position="54"/>
    </location>
</feature>
<dbReference type="AlphaFoldDB" id="A0A0S3PMU7"/>
<feature type="domain" description="IstB-like ATP-binding" evidence="2">
    <location>
        <begin position="2"/>
        <end position="32"/>
    </location>
</feature>
<dbReference type="EMBL" id="AP014654">
    <property type="protein sequence ID" value="BAT57056.1"/>
    <property type="molecule type" value="Genomic_DNA"/>
</dbReference>
<dbReference type="Pfam" id="PF01695">
    <property type="entry name" value="IstB_IS21"/>
    <property type="match status" value="1"/>
</dbReference>
<keyword evidence="3" id="KW-0614">Plasmid</keyword>
<sequence>MLATAILDRLLHHSTTLNIKGESYRLKEKRKAGVLTKNTTPISDDEMVESGQHQ</sequence>